<comment type="similarity">
    <text evidence="4">Belongs to the TonB-dependent receptor family.</text>
</comment>
<keyword evidence="5" id="KW-0732">Signal</keyword>
<feature type="domain" description="TonB-dependent receptor-like beta-barrel" evidence="6">
    <location>
        <begin position="431"/>
        <end position="817"/>
    </location>
</feature>
<organism evidence="8 9">
    <name type="scientific">Pseudidiomarina taiwanensis</name>
    <dbReference type="NCBI Taxonomy" id="337250"/>
    <lineage>
        <taxon>Bacteria</taxon>
        <taxon>Pseudomonadati</taxon>
        <taxon>Pseudomonadota</taxon>
        <taxon>Gammaproteobacteria</taxon>
        <taxon>Alteromonadales</taxon>
        <taxon>Idiomarinaceae</taxon>
        <taxon>Pseudidiomarina</taxon>
    </lineage>
</organism>
<feature type="chain" id="PRO_5019207626" evidence="5">
    <location>
        <begin position="43"/>
        <end position="894"/>
    </location>
</feature>
<comment type="subcellular location">
    <subcellularLocation>
        <location evidence="1 4">Cell outer membrane</location>
    </subcellularLocation>
</comment>
<keyword evidence="2 4" id="KW-0472">Membrane</keyword>
<proteinExistence type="inferred from homology"/>
<sequence>MCRTFEIEWQAKELLMTKQNFFKHSKIGLAISLALGSSVALAQQAADQQVAADEVIEEVVTTATRLQGSAAAVVEERKAQAFVADILGAEQISRTGDSDAAAALRRVTGLTLVDGKFIYVRGLGERYSSTQLNGASVPSPDPTRNVIPLDMFPASIIESMSVQKSYSPDMPANFGGGNVDIRTVSIPSEQVFDISIGTGWDSNFSDDGLTYTGGGDDWLGTDDGTRSLPNAMRAALARYQESINVADIANFDGVDVATAAATNRELAAALNTQNQVYSTGLEPDLKGSVAYGDSYDLSDDWTFGFLTAIDYDKSWSNHQETDVVLGIANGAATVIQSGESRVTAQQVELSGLLNFGLQYGDYHRIETSTIFLLNTQDRVEQGVVETPNTIADENLSYFDTDIRYESRELLTKQVRGSHFFPEYWNIAVDWQYAESRANRDAPGEVFYRQNNDRDLGEGIGNLAFQQTRTATTLQFQELQDDAQDWRMDVELPVYLSDMEILVKGGGQVSKKARSSYSRRFAISAESVDNAELANVGYNELFSDANILDEDFGLQLFGAPTAQDPNYLAAQQVEAGYGLVDITLNQDWRLSGGLRWEQYTQVAAQLDLRSMNVIGDVTEAGRKEDDIYGSLALTYQLNDEMQLRFGYGSTVVRPDLRELTEVIFVGPLTNFKVRGNSALAVTEMDNFDARWEWYLPAGENYSVGLFYKDLTNPIEAVEAKGTDSDRVITFLNGQSGSLYGVEFEFLKDLTSVRDGLFFSGNLTLSDSEISIANTGNVELTNNTRRMTGHSQYVANLQLGYDSLDGEHSASLIYNVAGEHIAFAGVKQGEIGIGDAFEQPFHSLDFVYTWYPDFNSKLKFKVQNVLGDDVDIEQNGQLIQTRTVGTGLSLEYSYSF</sequence>
<dbReference type="Gene3D" id="2.170.130.10">
    <property type="entry name" value="TonB-dependent receptor, plug domain"/>
    <property type="match status" value="1"/>
</dbReference>
<evidence type="ECO:0000256" key="2">
    <source>
        <dbReference type="ARBA" id="ARBA00023136"/>
    </source>
</evidence>
<dbReference type="InterPro" id="IPR037066">
    <property type="entry name" value="Plug_dom_sf"/>
</dbReference>
<gene>
    <name evidence="8" type="ORF">CWI83_09835</name>
</gene>
<evidence type="ECO:0000256" key="1">
    <source>
        <dbReference type="ARBA" id="ARBA00004442"/>
    </source>
</evidence>
<feature type="domain" description="TonB-dependent receptor plug" evidence="7">
    <location>
        <begin position="84"/>
        <end position="171"/>
    </location>
</feature>
<keyword evidence="9" id="KW-1185">Reference proteome</keyword>
<dbReference type="PANTHER" id="PTHR40980:SF5">
    <property type="entry name" value="TONB-DEPENDENT RECEPTOR"/>
    <property type="match status" value="1"/>
</dbReference>
<accession>A0A432ZCJ6</accession>
<dbReference type="GO" id="GO:0009279">
    <property type="term" value="C:cell outer membrane"/>
    <property type="evidence" value="ECO:0007669"/>
    <property type="project" value="UniProtKB-SubCell"/>
</dbReference>
<dbReference type="AlphaFoldDB" id="A0A432ZCJ6"/>
<name>A0A432ZCJ6_9GAMM</name>
<dbReference type="InterPro" id="IPR012910">
    <property type="entry name" value="Plug_dom"/>
</dbReference>
<dbReference type="Proteomes" id="UP000288279">
    <property type="component" value="Unassembled WGS sequence"/>
</dbReference>
<dbReference type="EMBL" id="PIQG01000005">
    <property type="protein sequence ID" value="RUO75668.1"/>
    <property type="molecule type" value="Genomic_DNA"/>
</dbReference>
<reference evidence="8 9" key="1">
    <citation type="journal article" date="2011" name="Front. Microbiol.">
        <title>Genomic signatures of strain selection and enhancement in Bacillus atrophaeus var. globigii, a historical biowarfare simulant.</title>
        <authorList>
            <person name="Gibbons H.S."/>
            <person name="Broomall S.M."/>
            <person name="McNew L.A."/>
            <person name="Daligault H."/>
            <person name="Chapman C."/>
            <person name="Bruce D."/>
            <person name="Karavis M."/>
            <person name="Krepps M."/>
            <person name="McGregor P.A."/>
            <person name="Hong C."/>
            <person name="Park K.H."/>
            <person name="Akmal A."/>
            <person name="Feldman A."/>
            <person name="Lin J.S."/>
            <person name="Chang W.E."/>
            <person name="Higgs B.W."/>
            <person name="Demirev P."/>
            <person name="Lindquist J."/>
            <person name="Liem A."/>
            <person name="Fochler E."/>
            <person name="Read T.D."/>
            <person name="Tapia R."/>
            <person name="Johnson S."/>
            <person name="Bishop-Lilly K.A."/>
            <person name="Detter C."/>
            <person name="Han C."/>
            <person name="Sozhamannan S."/>
            <person name="Rosenzweig C.N."/>
            <person name="Skowronski E.W."/>
        </authorList>
    </citation>
    <scope>NUCLEOTIDE SEQUENCE [LARGE SCALE GENOMIC DNA]</scope>
    <source>
        <strain evidence="8 9">PIT1</strain>
    </source>
</reference>
<dbReference type="Pfam" id="PF07715">
    <property type="entry name" value="Plug"/>
    <property type="match status" value="1"/>
</dbReference>
<dbReference type="Gene3D" id="2.40.170.20">
    <property type="entry name" value="TonB-dependent receptor, beta-barrel domain"/>
    <property type="match status" value="1"/>
</dbReference>
<dbReference type="InterPro" id="IPR036942">
    <property type="entry name" value="Beta-barrel_TonB_sf"/>
</dbReference>
<evidence type="ECO:0000256" key="4">
    <source>
        <dbReference type="RuleBase" id="RU003357"/>
    </source>
</evidence>
<keyword evidence="3" id="KW-0998">Cell outer membrane</keyword>
<evidence type="ECO:0000256" key="3">
    <source>
        <dbReference type="ARBA" id="ARBA00023237"/>
    </source>
</evidence>
<dbReference type="SUPFAM" id="SSF56935">
    <property type="entry name" value="Porins"/>
    <property type="match status" value="1"/>
</dbReference>
<dbReference type="Pfam" id="PF00593">
    <property type="entry name" value="TonB_dep_Rec_b-barrel"/>
    <property type="match status" value="1"/>
</dbReference>
<protein>
    <submittedName>
        <fullName evidence="8">TonB-dependent receptor</fullName>
    </submittedName>
</protein>
<evidence type="ECO:0000256" key="5">
    <source>
        <dbReference type="SAM" id="SignalP"/>
    </source>
</evidence>
<dbReference type="OrthoDB" id="9768470at2"/>
<dbReference type="PANTHER" id="PTHR40980">
    <property type="entry name" value="PLUG DOMAIN-CONTAINING PROTEIN"/>
    <property type="match status" value="1"/>
</dbReference>
<feature type="signal peptide" evidence="5">
    <location>
        <begin position="1"/>
        <end position="42"/>
    </location>
</feature>
<evidence type="ECO:0000259" key="6">
    <source>
        <dbReference type="Pfam" id="PF00593"/>
    </source>
</evidence>
<keyword evidence="8" id="KW-0675">Receptor</keyword>
<evidence type="ECO:0000313" key="9">
    <source>
        <dbReference type="Proteomes" id="UP000288279"/>
    </source>
</evidence>
<evidence type="ECO:0000313" key="8">
    <source>
        <dbReference type="EMBL" id="RUO75668.1"/>
    </source>
</evidence>
<comment type="caution">
    <text evidence="8">The sequence shown here is derived from an EMBL/GenBank/DDBJ whole genome shotgun (WGS) entry which is preliminary data.</text>
</comment>
<evidence type="ECO:0000259" key="7">
    <source>
        <dbReference type="Pfam" id="PF07715"/>
    </source>
</evidence>
<dbReference type="InterPro" id="IPR000531">
    <property type="entry name" value="Beta-barrel_TonB"/>
</dbReference>
<keyword evidence="4" id="KW-0798">TonB box</keyword>